<sequence length="83" mass="9442">MEPITPLPLFTALKKGISVRGYTLFEISTQPDVRAKAEKYIVEHLQNDLFEPQIARTFSLGQIVEAYKYMESNEQIGKIVVTP</sequence>
<evidence type="ECO:0000313" key="1">
    <source>
        <dbReference type="EMBL" id="KTC74792.1"/>
    </source>
</evidence>
<dbReference type="EMBL" id="LNXU01000013">
    <property type="protein sequence ID" value="KTC74792.1"/>
    <property type="molecule type" value="Genomic_DNA"/>
</dbReference>
<organism evidence="1 2">
    <name type="scientific">Legionella bozemanae</name>
    <name type="common">Fluoribacter bozemanae</name>
    <dbReference type="NCBI Taxonomy" id="447"/>
    <lineage>
        <taxon>Bacteria</taxon>
        <taxon>Pseudomonadati</taxon>
        <taxon>Pseudomonadota</taxon>
        <taxon>Gammaproteobacteria</taxon>
        <taxon>Legionellales</taxon>
        <taxon>Legionellaceae</taxon>
        <taxon>Legionella</taxon>
    </lineage>
</organism>
<dbReference type="STRING" id="447.Lboz_1191"/>
<dbReference type="Gene3D" id="3.40.50.720">
    <property type="entry name" value="NAD(P)-binding Rossmann-like Domain"/>
    <property type="match status" value="1"/>
</dbReference>
<name>A0A0W0RUP5_LEGBO</name>
<reference evidence="1 2" key="1">
    <citation type="submission" date="2015-11" db="EMBL/GenBank/DDBJ databases">
        <title>Genomic analysis of 38 Legionella species identifies large and diverse effector repertoires.</title>
        <authorList>
            <person name="Burstein D."/>
            <person name="Amaro F."/>
            <person name="Zusman T."/>
            <person name="Lifshitz Z."/>
            <person name="Cohen O."/>
            <person name="Gilbert J.A."/>
            <person name="Pupko T."/>
            <person name="Shuman H.A."/>
            <person name="Segal G."/>
        </authorList>
    </citation>
    <scope>NUCLEOTIDE SEQUENCE [LARGE SCALE GENOMIC DNA]</scope>
    <source>
        <strain evidence="1 2">WIGA</strain>
    </source>
</reference>
<dbReference type="PATRIC" id="fig|447.4.peg.1273"/>
<evidence type="ECO:0000313" key="2">
    <source>
        <dbReference type="Proteomes" id="UP000054695"/>
    </source>
</evidence>
<accession>A0A0W0RUP5</accession>
<dbReference type="Pfam" id="PF13602">
    <property type="entry name" value="ADH_zinc_N_2"/>
    <property type="match status" value="1"/>
</dbReference>
<protein>
    <submittedName>
        <fullName evidence="1">Quinone oxidoreductase</fullName>
    </submittedName>
</protein>
<comment type="caution">
    <text evidence="1">The sequence shown here is derived from an EMBL/GenBank/DDBJ whole genome shotgun (WGS) entry which is preliminary data.</text>
</comment>
<gene>
    <name evidence="1" type="ORF">Lboz_1191</name>
</gene>
<dbReference type="Proteomes" id="UP000054695">
    <property type="component" value="Unassembled WGS sequence"/>
</dbReference>
<proteinExistence type="predicted"/>
<keyword evidence="2" id="KW-1185">Reference proteome</keyword>
<dbReference type="Gene3D" id="3.90.180.10">
    <property type="entry name" value="Medium-chain alcohol dehydrogenases, catalytic domain"/>
    <property type="match status" value="1"/>
</dbReference>
<dbReference type="AlphaFoldDB" id="A0A0W0RUP5"/>